<keyword evidence="2" id="KW-0732">Signal</keyword>
<feature type="chain" id="PRO_5045997179" evidence="2">
    <location>
        <begin position="26"/>
        <end position="132"/>
    </location>
</feature>
<proteinExistence type="predicted"/>
<dbReference type="RefSeq" id="WP_272085338.1">
    <property type="nucleotide sequence ID" value="NZ_JAQNDL010000001.1"/>
</dbReference>
<protein>
    <submittedName>
        <fullName evidence="3">Uncharacterized protein</fullName>
    </submittedName>
</protein>
<feature type="compositionally biased region" description="Polar residues" evidence="1">
    <location>
        <begin position="39"/>
        <end position="66"/>
    </location>
</feature>
<evidence type="ECO:0000256" key="2">
    <source>
        <dbReference type="SAM" id="SignalP"/>
    </source>
</evidence>
<name>A0ABT5DTA0_9BACT</name>
<gene>
    <name evidence="3" type="ORF">POL25_08110</name>
</gene>
<reference evidence="3 4" key="1">
    <citation type="submission" date="2022-11" db="EMBL/GenBank/DDBJ databases">
        <title>Minimal conservation of predation-associated metabolite biosynthetic gene clusters underscores biosynthetic potential of Myxococcota including descriptions for ten novel species: Archangium lansinium sp. nov., Myxococcus landrumus sp. nov., Nannocystis bai.</title>
        <authorList>
            <person name="Ahearne A."/>
            <person name="Stevens C."/>
            <person name="Dowd S."/>
        </authorList>
    </citation>
    <scope>NUCLEOTIDE SEQUENCE [LARGE SCALE GENOMIC DNA]</scope>
    <source>
        <strain evidence="3 4">BB15-2</strain>
    </source>
</reference>
<organism evidence="3 4">
    <name type="scientific">Nannocystis bainbridge</name>
    <dbReference type="NCBI Taxonomy" id="2995303"/>
    <lineage>
        <taxon>Bacteria</taxon>
        <taxon>Pseudomonadati</taxon>
        <taxon>Myxococcota</taxon>
        <taxon>Polyangia</taxon>
        <taxon>Nannocystales</taxon>
        <taxon>Nannocystaceae</taxon>
        <taxon>Nannocystis</taxon>
    </lineage>
</organism>
<evidence type="ECO:0000313" key="3">
    <source>
        <dbReference type="EMBL" id="MDC0716850.1"/>
    </source>
</evidence>
<dbReference type="EMBL" id="JAQNDL010000001">
    <property type="protein sequence ID" value="MDC0716850.1"/>
    <property type="molecule type" value="Genomic_DNA"/>
</dbReference>
<evidence type="ECO:0000313" key="4">
    <source>
        <dbReference type="Proteomes" id="UP001221686"/>
    </source>
</evidence>
<dbReference type="Proteomes" id="UP001221686">
    <property type="component" value="Unassembled WGS sequence"/>
</dbReference>
<keyword evidence="4" id="KW-1185">Reference proteome</keyword>
<accession>A0ABT5DTA0</accession>
<comment type="caution">
    <text evidence="3">The sequence shown here is derived from an EMBL/GenBank/DDBJ whole genome shotgun (WGS) entry which is preliminary data.</text>
</comment>
<dbReference type="PROSITE" id="PS51257">
    <property type="entry name" value="PROKAR_LIPOPROTEIN"/>
    <property type="match status" value="1"/>
</dbReference>
<sequence>MNASKCIHFFSRFFFVLPLALTLSACDLGDQGGDLPGDSSETGASTNTEGGSSNTNEPVENTTDEPGSSVLDEAPELILAEGEGSVQALPPCPIKYQCTSNGSWYSTSAICKTNCSGVCIAQEYITGYCLPR</sequence>
<feature type="region of interest" description="Disordered" evidence="1">
    <location>
        <begin position="32"/>
        <end position="74"/>
    </location>
</feature>
<evidence type="ECO:0000256" key="1">
    <source>
        <dbReference type="SAM" id="MobiDB-lite"/>
    </source>
</evidence>
<feature type="signal peptide" evidence="2">
    <location>
        <begin position="1"/>
        <end position="25"/>
    </location>
</feature>